<protein>
    <submittedName>
        <fullName evidence="3">ABC transporter ATPase</fullName>
    </submittedName>
</protein>
<comment type="similarity">
    <text evidence="1">Belongs to the ABC transporter superfamily.</text>
</comment>
<reference evidence="3 4" key="1">
    <citation type="submission" date="2014-03" db="EMBL/GenBank/DDBJ databases">
        <title>Genomics of Bifidobacteria.</title>
        <authorList>
            <person name="Ventura M."/>
            <person name="Milani C."/>
            <person name="Lugli G.A."/>
        </authorList>
    </citation>
    <scope>NUCLEOTIDE SEQUENCE [LARGE SCALE GENOMIC DNA]</scope>
    <source>
        <strain evidence="3 4">LMG 21814</strain>
    </source>
</reference>
<gene>
    <name evidence="3" type="ORF">BLSS_1293</name>
</gene>
<dbReference type="EMBL" id="JGZA01000008">
    <property type="protein sequence ID" value="KFI71760.1"/>
    <property type="molecule type" value="Genomic_DNA"/>
</dbReference>
<comment type="caution">
    <text evidence="3">The sequence shown here is derived from an EMBL/GenBank/DDBJ whole genome shotgun (WGS) entry which is preliminary data.</text>
</comment>
<dbReference type="SUPFAM" id="SSF52540">
    <property type="entry name" value="P-loop containing nucleoside triphosphate hydrolases"/>
    <property type="match status" value="1"/>
</dbReference>
<evidence type="ECO:0000313" key="3">
    <source>
        <dbReference type="EMBL" id="KFI71760.1"/>
    </source>
</evidence>
<evidence type="ECO:0000256" key="2">
    <source>
        <dbReference type="ARBA" id="ARBA00022448"/>
    </source>
</evidence>
<dbReference type="PANTHER" id="PTHR43335">
    <property type="entry name" value="ABC TRANSPORTER, ATP-BINDING PROTEIN"/>
    <property type="match status" value="1"/>
</dbReference>
<dbReference type="InterPro" id="IPR027417">
    <property type="entry name" value="P-loop_NTPase"/>
</dbReference>
<dbReference type="Proteomes" id="UP000029024">
    <property type="component" value="Unassembled WGS sequence"/>
</dbReference>
<dbReference type="Gene3D" id="3.40.50.300">
    <property type="entry name" value="P-loop containing nucleotide triphosphate hydrolases"/>
    <property type="match status" value="1"/>
</dbReference>
<evidence type="ECO:0000256" key="1">
    <source>
        <dbReference type="ARBA" id="ARBA00005417"/>
    </source>
</evidence>
<accession>A0A087BL60</accession>
<name>A0A087BL60_BIFLN</name>
<proteinExistence type="inferred from homology"/>
<keyword evidence="2" id="KW-0813">Transport</keyword>
<sequence length="147" mass="16146">MNVFGSHCNRPTHRSRLPIRPVLELVGLWPYRDRRPAGFSFSMKQRLALVIALVNDPEFLILGEPFVDLDPDGVLQLIAVLRQWASDRSIAMLISSCRSCASDSCSSKAAGLRTKTSISRRRDAGDAPGISPASISISLLFARRSHG</sequence>
<organism evidence="3 4">
    <name type="scientific">Bifidobacterium longum subsp. suis</name>
    <dbReference type="NCBI Taxonomy" id="1695"/>
    <lineage>
        <taxon>Bacteria</taxon>
        <taxon>Bacillati</taxon>
        <taxon>Actinomycetota</taxon>
        <taxon>Actinomycetes</taxon>
        <taxon>Bifidobacteriales</taxon>
        <taxon>Bifidobacteriaceae</taxon>
        <taxon>Bifidobacterium</taxon>
    </lineage>
</organism>
<dbReference type="AlphaFoldDB" id="A0A087BL60"/>
<evidence type="ECO:0000313" key="4">
    <source>
        <dbReference type="Proteomes" id="UP000029024"/>
    </source>
</evidence>